<feature type="domain" description="4Fe-4S ferredoxin-type" evidence="5">
    <location>
        <begin position="42"/>
        <end position="71"/>
    </location>
</feature>
<dbReference type="InterPro" id="IPR010226">
    <property type="entry name" value="NADH_quinone_OxRdtase_chainI"/>
</dbReference>
<name>A0A3S3VEP4_METS7</name>
<evidence type="ECO:0000259" key="5">
    <source>
        <dbReference type="PROSITE" id="PS51379"/>
    </source>
</evidence>
<gene>
    <name evidence="6" type="ORF">Metus_0899</name>
</gene>
<proteinExistence type="predicted"/>
<dbReference type="PROSITE" id="PS51379">
    <property type="entry name" value="4FE4S_FER_2"/>
    <property type="match status" value="2"/>
</dbReference>
<dbReference type="PANTHER" id="PTHR10849">
    <property type="entry name" value="NADH DEHYDROGENASE UBIQUINONE IRON-SULFUR PROTEIN 8, MITOCHONDRIAL"/>
    <property type="match status" value="1"/>
</dbReference>
<evidence type="ECO:0000256" key="4">
    <source>
        <dbReference type="ARBA" id="ARBA00023014"/>
    </source>
</evidence>
<feature type="domain" description="4Fe-4S ferredoxin-type" evidence="5">
    <location>
        <begin position="85"/>
        <end position="114"/>
    </location>
</feature>
<keyword evidence="1" id="KW-0004">4Fe-4S</keyword>
<dbReference type="GO" id="GO:0051539">
    <property type="term" value="F:4 iron, 4 sulfur cluster binding"/>
    <property type="evidence" value="ECO:0007669"/>
    <property type="project" value="UniProtKB-KW"/>
</dbReference>
<dbReference type="InterPro" id="IPR017896">
    <property type="entry name" value="4Fe4S_Fe-S-bd"/>
</dbReference>
<dbReference type="NCBIfam" id="NF004914">
    <property type="entry name" value="PRK06273.1"/>
    <property type="match status" value="1"/>
</dbReference>
<dbReference type="AlphaFoldDB" id="A0A3S3VEP4"/>
<evidence type="ECO:0000256" key="3">
    <source>
        <dbReference type="ARBA" id="ARBA00023004"/>
    </source>
</evidence>
<organism evidence="6 7">
    <name type="scientific">Methanosuratincola subterraneus</name>
    <dbReference type="NCBI Taxonomy" id="2593994"/>
    <lineage>
        <taxon>Archaea</taxon>
        <taxon>Thermoproteota</taxon>
        <taxon>Methanosuratincolia</taxon>
        <taxon>Candidatus Methanomethylicales</taxon>
        <taxon>Candidatus Methanomethylicaceae</taxon>
        <taxon>Candidatus Methanosuratincola (ex Vanwonterghem et al. 2016)</taxon>
    </lineage>
</organism>
<dbReference type="Gene3D" id="3.30.70.3270">
    <property type="match status" value="1"/>
</dbReference>
<dbReference type="Proteomes" id="UP000288215">
    <property type="component" value="Unassembled WGS sequence"/>
</dbReference>
<keyword evidence="2" id="KW-0479">Metal-binding</keyword>
<reference evidence="6 7" key="1">
    <citation type="submission" date="2018-12" db="EMBL/GenBank/DDBJ databases">
        <title>The complete genome of the methanogenic archaea of the candidate phylum Verstraetearchaeota, obtained from the metagenome of underground thermal water.</title>
        <authorList>
            <person name="Kadnikov V.V."/>
            <person name="Mardanov A.V."/>
            <person name="Beletsky A.V."/>
            <person name="Karnachuk O.V."/>
            <person name="Ravin N.V."/>
        </authorList>
    </citation>
    <scope>NUCLEOTIDE SEQUENCE [LARGE SCALE GENOMIC DNA]</scope>
    <source>
        <strain evidence="6">Ch88</strain>
    </source>
</reference>
<protein>
    <submittedName>
        <fullName evidence="6">Energy-converting hydrogenase B, subunit L</fullName>
    </submittedName>
</protein>
<evidence type="ECO:0000313" key="7">
    <source>
        <dbReference type="Proteomes" id="UP000288215"/>
    </source>
</evidence>
<dbReference type="InterPro" id="IPR017900">
    <property type="entry name" value="4Fe4S_Fe_S_CS"/>
</dbReference>
<accession>A0A3S3VEP4</accession>
<dbReference type="PROSITE" id="PS00198">
    <property type="entry name" value="4FE4S_FER_1"/>
    <property type="match status" value="2"/>
</dbReference>
<dbReference type="EMBL" id="RXGA01000003">
    <property type="protein sequence ID" value="RWX72925.1"/>
    <property type="molecule type" value="Genomic_DNA"/>
</dbReference>
<sequence>MITFLRIMLQGAYRNLLRVFTKADRATSMALRKKILTMSVPPLETVLDEMCIGCAGCYNICPTHAITMVPLEKPVEIVEGYTKTQVPRIDLLRCIFCLNCHDFCPIYSVFGEAAPIHARDVGTPKMTLQEVLKKPIRAPPEKIEELRRLIPSSSFSLITKGGNINES</sequence>
<evidence type="ECO:0000313" key="6">
    <source>
        <dbReference type="EMBL" id="RWX72925.1"/>
    </source>
</evidence>
<comment type="caution">
    <text evidence="6">The sequence shown here is derived from an EMBL/GenBank/DDBJ whole genome shotgun (WGS) entry which is preliminary data.</text>
</comment>
<keyword evidence="4" id="KW-0411">Iron-sulfur</keyword>
<dbReference type="GO" id="GO:0016651">
    <property type="term" value="F:oxidoreductase activity, acting on NAD(P)H"/>
    <property type="evidence" value="ECO:0007669"/>
    <property type="project" value="InterPro"/>
</dbReference>
<keyword evidence="3" id="KW-0408">Iron</keyword>
<dbReference type="SUPFAM" id="SSF54862">
    <property type="entry name" value="4Fe-4S ferredoxins"/>
    <property type="match status" value="1"/>
</dbReference>
<dbReference type="GO" id="GO:0046872">
    <property type="term" value="F:metal ion binding"/>
    <property type="evidence" value="ECO:0007669"/>
    <property type="project" value="UniProtKB-KW"/>
</dbReference>
<dbReference type="Pfam" id="PF12838">
    <property type="entry name" value="Fer4_7"/>
    <property type="match status" value="1"/>
</dbReference>
<evidence type="ECO:0000256" key="1">
    <source>
        <dbReference type="ARBA" id="ARBA00022485"/>
    </source>
</evidence>
<dbReference type="GO" id="GO:0016020">
    <property type="term" value="C:membrane"/>
    <property type="evidence" value="ECO:0007669"/>
    <property type="project" value="InterPro"/>
</dbReference>
<evidence type="ECO:0000256" key="2">
    <source>
        <dbReference type="ARBA" id="ARBA00022723"/>
    </source>
</evidence>